<dbReference type="GO" id="GO:0046961">
    <property type="term" value="F:proton-transporting ATPase activity, rotational mechanism"/>
    <property type="evidence" value="ECO:0007669"/>
    <property type="project" value="TreeGrafter"/>
</dbReference>
<evidence type="ECO:0000256" key="2">
    <source>
        <dbReference type="ARBA" id="ARBA00022448"/>
    </source>
</evidence>
<dbReference type="CDD" id="cd06503">
    <property type="entry name" value="ATP-synt_Fo_b"/>
    <property type="match status" value="1"/>
</dbReference>
<feature type="coiled-coil region" evidence="15">
    <location>
        <begin position="37"/>
        <end position="78"/>
    </location>
</feature>
<dbReference type="GO" id="GO:0045259">
    <property type="term" value="C:proton-transporting ATP synthase complex"/>
    <property type="evidence" value="ECO:0007669"/>
    <property type="project" value="UniProtKB-KW"/>
</dbReference>
<dbReference type="PANTHER" id="PTHR33445">
    <property type="entry name" value="ATP SYNTHASE SUBUNIT B', CHLOROPLASTIC"/>
    <property type="match status" value="1"/>
</dbReference>
<keyword evidence="6 13" id="KW-0375">Hydrogen ion transport</keyword>
<gene>
    <name evidence="13 16" type="primary">atpF</name>
    <name evidence="16" type="ORF">H8709_03235</name>
</gene>
<dbReference type="InterPro" id="IPR028987">
    <property type="entry name" value="ATP_synth_B-like_membr_sf"/>
</dbReference>
<proteinExistence type="inferred from homology"/>
<dbReference type="PANTHER" id="PTHR33445:SF1">
    <property type="entry name" value="ATP SYNTHASE SUBUNIT B"/>
    <property type="match status" value="1"/>
</dbReference>
<comment type="subunit">
    <text evidence="13">F-type ATPases have 2 components, F(1) - the catalytic core - and F(0) - the membrane proton channel. F(1) has five subunits: alpha(3), beta(3), gamma(1), delta(1), epsilon(1). F(0) has three main subunits: a(1), b(2) and c(10-14). The alpha and beta chains form an alternating ring which encloses part of the gamma chain. F(1) is attached to F(0) by a central stalk formed by the gamma and epsilon chains, while a peripheral stalk is formed by the delta and b chains.</text>
</comment>
<keyword evidence="3 13" id="KW-1003">Cell membrane</keyword>
<dbReference type="Proteomes" id="UP000660861">
    <property type="component" value="Unassembled WGS sequence"/>
</dbReference>
<feature type="coiled-coil region" evidence="15">
    <location>
        <begin position="102"/>
        <end position="133"/>
    </location>
</feature>
<keyword evidence="15" id="KW-0175">Coiled coil</keyword>
<evidence type="ECO:0000256" key="7">
    <source>
        <dbReference type="ARBA" id="ARBA00022989"/>
    </source>
</evidence>
<reference evidence="16" key="1">
    <citation type="submission" date="2020-08" db="EMBL/GenBank/DDBJ databases">
        <title>Genome public.</title>
        <authorList>
            <person name="Liu C."/>
            <person name="Sun Q."/>
        </authorList>
    </citation>
    <scope>NUCLEOTIDE SEQUENCE</scope>
    <source>
        <strain evidence="16">NSJ-54</strain>
    </source>
</reference>
<evidence type="ECO:0000256" key="13">
    <source>
        <dbReference type="HAMAP-Rule" id="MF_01398"/>
    </source>
</evidence>
<dbReference type="RefSeq" id="WP_262396927.1">
    <property type="nucleotide sequence ID" value="NZ_JACRTC010000001.1"/>
</dbReference>
<keyword evidence="2 13" id="KW-0813">Transport</keyword>
<keyword evidence="5 13" id="KW-0812">Transmembrane</keyword>
<evidence type="ECO:0000256" key="15">
    <source>
        <dbReference type="SAM" id="Coils"/>
    </source>
</evidence>
<dbReference type="GO" id="GO:0012505">
    <property type="term" value="C:endomembrane system"/>
    <property type="evidence" value="ECO:0007669"/>
    <property type="project" value="UniProtKB-SubCell"/>
</dbReference>
<dbReference type="InterPro" id="IPR002146">
    <property type="entry name" value="ATP_synth_b/b'su_bac/chlpt"/>
</dbReference>
<dbReference type="SUPFAM" id="SSF81573">
    <property type="entry name" value="F1F0 ATP synthase subunit B, membrane domain"/>
    <property type="match status" value="1"/>
</dbReference>
<comment type="function">
    <text evidence="13">Component of the F(0) channel, it forms part of the peripheral stalk, linking F(1) to F(0).</text>
</comment>
<dbReference type="EMBL" id="JACRTC010000001">
    <property type="protein sequence ID" value="MBC8569840.1"/>
    <property type="molecule type" value="Genomic_DNA"/>
</dbReference>
<protein>
    <recommendedName>
        <fullName evidence="13">ATP synthase subunit b</fullName>
    </recommendedName>
    <alternativeName>
        <fullName evidence="13">ATP synthase F(0) sector subunit b</fullName>
    </alternativeName>
    <alternativeName>
        <fullName evidence="13">ATPase subunit I</fullName>
    </alternativeName>
    <alternativeName>
        <fullName evidence="13">F-type ATPase subunit b</fullName>
        <shortName evidence="13">F-ATPase subunit b</shortName>
    </alternativeName>
</protein>
<sequence length="170" mass="19494">MEHESFISLGVWQMINTWINLFILYLLVKKFLFKPVNKILEQRKAAADSLIDDAQKDRDEAAEIKETYTAQMRQAKLEAGEIVKDASQKAEKKADAIVDAAKKQAGDLIERAQRDAEREKKKAINEAKNEISDIALQIASKVIEKEMSEEDHEKLMEQFIDNVGDESWQK</sequence>
<evidence type="ECO:0000313" key="17">
    <source>
        <dbReference type="Proteomes" id="UP000660861"/>
    </source>
</evidence>
<evidence type="ECO:0000256" key="6">
    <source>
        <dbReference type="ARBA" id="ARBA00022781"/>
    </source>
</evidence>
<evidence type="ECO:0000256" key="3">
    <source>
        <dbReference type="ARBA" id="ARBA00022475"/>
    </source>
</evidence>
<keyword evidence="8 13" id="KW-0406">Ion transport</keyword>
<evidence type="ECO:0000256" key="8">
    <source>
        <dbReference type="ARBA" id="ARBA00023065"/>
    </source>
</evidence>
<name>A0A926E8I0_9FIRM</name>
<evidence type="ECO:0000256" key="10">
    <source>
        <dbReference type="ARBA" id="ARBA00023310"/>
    </source>
</evidence>
<accession>A0A926E8I0</accession>
<evidence type="ECO:0000256" key="12">
    <source>
        <dbReference type="ARBA" id="ARBA00037847"/>
    </source>
</evidence>
<keyword evidence="10 13" id="KW-0066">ATP synthesis</keyword>
<keyword evidence="9 13" id="KW-0472">Membrane</keyword>
<evidence type="ECO:0000256" key="1">
    <source>
        <dbReference type="ARBA" id="ARBA00005513"/>
    </source>
</evidence>
<evidence type="ECO:0000256" key="5">
    <source>
        <dbReference type="ARBA" id="ARBA00022692"/>
    </source>
</evidence>
<feature type="transmembrane region" description="Helical" evidence="13">
    <location>
        <begin position="6"/>
        <end position="28"/>
    </location>
</feature>
<keyword evidence="7 13" id="KW-1133">Transmembrane helix</keyword>
<organism evidence="16 17">
    <name type="scientific">Zongyangia hominis</name>
    <dbReference type="NCBI Taxonomy" id="2763677"/>
    <lineage>
        <taxon>Bacteria</taxon>
        <taxon>Bacillati</taxon>
        <taxon>Bacillota</taxon>
        <taxon>Clostridia</taxon>
        <taxon>Eubacteriales</taxon>
        <taxon>Oscillospiraceae</taxon>
        <taxon>Zongyangia</taxon>
    </lineage>
</organism>
<evidence type="ECO:0000256" key="4">
    <source>
        <dbReference type="ARBA" id="ARBA00022547"/>
    </source>
</evidence>
<dbReference type="HAMAP" id="MF_01398">
    <property type="entry name" value="ATP_synth_b_bprime"/>
    <property type="match status" value="1"/>
</dbReference>
<dbReference type="InterPro" id="IPR005864">
    <property type="entry name" value="ATP_synth_F0_bsu_bac"/>
</dbReference>
<dbReference type="Pfam" id="PF00430">
    <property type="entry name" value="ATP-synt_B"/>
    <property type="match status" value="1"/>
</dbReference>
<evidence type="ECO:0000256" key="14">
    <source>
        <dbReference type="RuleBase" id="RU003848"/>
    </source>
</evidence>
<dbReference type="NCBIfam" id="TIGR01144">
    <property type="entry name" value="ATP_synt_b"/>
    <property type="match status" value="1"/>
</dbReference>
<evidence type="ECO:0000256" key="11">
    <source>
        <dbReference type="ARBA" id="ARBA00025198"/>
    </source>
</evidence>
<comment type="caution">
    <text evidence="16">The sequence shown here is derived from an EMBL/GenBank/DDBJ whole genome shotgun (WGS) entry which is preliminary data.</text>
</comment>
<dbReference type="GO" id="GO:0046933">
    <property type="term" value="F:proton-transporting ATP synthase activity, rotational mechanism"/>
    <property type="evidence" value="ECO:0007669"/>
    <property type="project" value="UniProtKB-UniRule"/>
</dbReference>
<evidence type="ECO:0000256" key="9">
    <source>
        <dbReference type="ARBA" id="ARBA00023136"/>
    </source>
</evidence>
<dbReference type="InterPro" id="IPR050059">
    <property type="entry name" value="ATP_synthase_B_chain"/>
</dbReference>
<evidence type="ECO:0000313" key="16">
    <source>
        <dbReference type="EMBL" id="MBC8569840.1"/>
    </source>
</evidence>
<keyword evidence="17" id="KW-1185">Reference proteome</keyword>
<dbReference type="AlphaFoldDB" id="A0A926E8I0"/>
<keyword evidence="4 13" id="KW-0138">CF(0)</keyword>
<dbReference type="GO" id="GO:0005886">
    <property type="term" value="C:plasma membrane"/>
    <property type="evidence" value="ECO:0007669"/>
    <property type="project" value="UniProtKB-SubCell"/>
</dbReference>
<comment type="function">
    <text evidence="11 13">F(1)F(0) ATP synthase produces ATP from ADP in the presence of a proton or sodium gradient. F-type ATPases consist of two structural domains, F(1) containing the extramembraneous catalytic core and F(0) containing the membrane proton channel, linked together by a central stalk and a peripheral stalk. During catalysis, ATP synthesis in the catalytic domain of F(1) is coupled via a rotary mechanism of the central stalk subunits to proton translocation.</text>
</comment>
<comment type="subcellular location">
    <subcellularLocation>
        <location evidence="13">Cell membrane</location>
        <topology evidence="13">Single-pass membrane protein</topology>
    </subcellularLocation>
    <subcellularLocation>
        <location evidence="12">Endomembrane system</location>
        <topology evidence="12">Single-pass membrane protein</topology>
    </subcellularLocation>
</comment>
<comment type="similarity">
    <text evidence="1 13 14">Belongs to the ATPase B chain family.</text>
</comment>